<dbReference type="AlphaFoldDB" id="A0A2T0SRF3"/>
<comment type="caution">
    <text evidence="2">The sequence shown here is derived from an EMBL/GenBank/DDBJ whole genome shotgun (WGS) entry which is preliminary data.</text>
</comment>
<proteinExistence type="predicted"/>
<dbReference type="Proteomes" id="UP000238375">
    <property type="component" value="Unassembled WGS sequence"/>
</dbReference>
<dbReference type="EMBL" id="PVTE01000013">
    <property type="protein sequence ID" value="PRY36001.1"/>
    <property type="molecule type" value="Genomic_DNA"/>
</dbReference>
<evidence type="ECO:0000313" key="2">
    <source>
        <dbReference type="EMBL" id="PRY36001.1"/>
    </source>
</evidence>
<evidence type="ECO:0000256" key="1">
    <source>
        <dbReference type="SAM" id="MobiDB-lite"/>
    </source>
</evidence>
<accession>A0A2T0SRF3</accession>
<protein>
    <submittedName>
        <fullName evidence="2">Uncharacterized protein</fullName>
    </submittedName>
</protein>
<organism evidence="2 3">
    <name type="scientific">Spirosoma oryzae</name>
    <dbReference type="NCBI Taxonomy" id="1469603"/>
    <lineage>
        <taxon>Bacteria</taxon>
        <taxon>Pseudomonadati</taxon>
        <taxon>Bacteroidota</taxon>
        <taxon>Cytophagia</taxon>
        <taxon>Cytophagales</taxon>
        <taxon>Cytophagaceae</taxon>
        <taxon>Spirosoma</taxon>
    </lineage>
</organism>
<feature type="compositionally biased region" description="Polar residues" evidence="1">
    <location>
        <begin position="46"/>
        <end position="55"/>
    </location>
</feature>
<evidence type="ECO:0000313" key="3">
    <source>
        <dbReference type="Proteomes" id="UP000238375"/>
    </source>
</evidence>
<dbReference type="RefSeq" id="WP_106138901.1">
    <property type="nucleotide sequence ID" value="NZ_PVTE01000013.1"/>
</dbReference>
<name>A0A2T0SRF3_9BACT</name>
<reference evidence="2 3" key="1">
    <citation type="submission" date="2018-03" db="EMBL/GenBank/DDBJ databases">
        <title>Genomic Encyclopedia of Archaeal and Bacterial Type Strains, Phase II (KMG-II): from individual species to whole genera.</title>
        <authorList>
            <person name="Goeker M."/>
        </authorList>
    </citation>
    <scope>NUCLEOTIDE SEQUENCE [LARGE SCALE GENOMIC DNA]</scope>
    <source>
        <strain evidence="2 3">DSM 28354</strain>
    </source>
</reference>
<feature type="compositionally biased region" description="Polar residues" evidence="1">
    <location>
        <begin position="21"/>
        <end position="33"/>
    </location>
</feature>
<gene>
    <name evidence="2" type="ORF">CLV58_113132</name>
</gene>
<feature type="region of interest" description="Disordered" evidence="1">
    <location>
        <begin position="1"/>
        <end position="55"/>
    </location>
</feature>
<keyword evidence="3" id="KW-1185">Reference proteome</keyword>
<sequence length="106" mass="11365">MAKQTTKSEAAPATPLAETLSAISTPVDATSPRTLLRHRKPPGSADSRSAPANSRANCTERLIALSDNSPYLEQQQLAVKALSKLRTAQMWEGTADMWANIALNFG</sequence>